<name>A0A3M2HJ25_9GAMM</name>
<dbReference type="RefSeq" id="WP_122169034.1">
    <property type="nucleotide sequence ID" value="NZ_RFFM01000025.1"/>
</dbReference>
<keyword evidence="3" id="KW-1185">Reference proteome</keyword>
<dbReference type="AlphaFoldDB" id="A0A3M2HJ25"/>
<dbReference type="Pfam" id="PF15567">
    <property type="entry name" value="Imm35"/>
    <property type="match status" value="1"/>
</dbReference>
<sequence>MVTKEVAHKLVAEAVCGEFDWLPEGDEIIIVERNTIEKPWGWVIFHTSKLWLDTNDIKYAIAGNAPIIVERETGKLITTGTAMSIDKYIENYERTGSPHA</sequence>
<reference evidence="2 3" key="1">
    <citation type="submission" date="2018-10" db="EMBL/GenBank/DDBJ databases">
        <title>Pseudomonas zhaodongensis NEAU-ST5-21(T) genome.</title>
        <authorList>
            <person name="Peng J."/>
            <person name="Liu Z.-P."/>
        </authorList>
    </citation>
    <scope>NUCLEOTIDE SEQUENCE [LARGE SCALE GENOMIC DNA]</scope>
    <source>
        <strain evidence="2 3">NEAU-ST5-21</strain>
    </source>
</reference>
<proteinExistence type="predicted"/>
<protein>
    <recommendedName>
        <fullName evidence="1">Immunity protein 35 domain-containing protein</fullName>
    </recommendedName>
</protein>
<dbReference type="Proteomes" id="UP000269774">
    <property type="component" value="Unassembled WGS sequence"/>
</dbReference>
<dbReference type="InterPro" id="IPR029082">
    <property type="entry name" value="Imm35"/>
</dbReference>
<evidence type="ECO:0000259" key="1">
    <source>
        <dbReference type="Pfam" id="PF15567"/>
    </source>
</evidence>
<comment type="caution">
    <text evidence="2">The sequence shown here is derived from an EMBL/GenBank/DDBJ whole genome shotgun (WGS) entry which is preliminary data.</text>
</comment>
<accession>A0A3M2HJ25</accession>
<gene>
    <name evidence="2" type="ORF">EA797_21630</name>
</gene>
<organism evidence="2 3">
    <name type="scientific">Stutzerimonas zhaodongensis</name>
    <dbReference type="NCBI Taxonomy" id="1176257"/>
    <lineage>
        <taxon>Bacteria</taxon>
        <taxon>Pseudomonadati</taxon>
        <taxon>Pseudomonadota</taxon>
        <taxon>Gammaproteobacteria</taxon>
        <taxon>Pseudomonadales</taxon>
        <taxon>Pseudomonadaceae</taxon>
        <taxon>Stutzerimonas</taxon>
    </lineage>
</organism>
<feature type="domain" description="Immunity protein 35" evidence="1">
    <location>
        <begin position="27"/>
        <end position="84"/>
    </location>
</feature>
<dbReference type="OrthoDB" id="3542635at2"/>
<evidence type="ECO:0000313" key="3">
    <source>
        <dbReference type="Proteomes" id="UP000269774"/>
    </source>
</evidence>
<dbReference type="EMBL" id="RFFM01000025">
    <property type="protein sequence ID" value="RMH87369.1"/>
    <property type="molecule type" value="Genomic_DNA"/>
</dbReference>
<evidence type="ECO:0000313" key="2">
    <source>
        <dbReference type="EMBL" id="RMH87369.1"/>
    </source>
</evidence>